<evidence type="ECO:0000313" key="2">
    <source>
        <dbReference type="Proteomes" id="UP000179014"/>
    </source>
</evidence>
<dbReference type="Proteomes" id="UP000179014">
    <property type="component" value="Unassembled WGS sequence"/>
</dbReference>
<sequence>MNATSPVAAFDFDGVLASYHGFVAKDDIQEPHPEVVKAIRLLKGKNFKILIHSTRGDEFIKKYCEQFSIPVDYINRRPDKEGENAGKPIAFVYVDDRAICYKGESAEMLVSEILNFKPYWQK</sequence>
<evidence type="ECO:0000313" key="1">
    <source>
        <dbReference type="EMBL" id="OGG39943.1"/>
    </source>
</evidence>
<dbReference type="STRING" id="1798474.A2118_01180"/>
<dbReference type="InterPro" id="IPR023214">
    <property type="entry name" value="HAD_sf"/>
</dbReference>
<dbReference type="Gene3D" id="3.40.50.1000">
    <property type="entry name" value="HAD superfamily/HAD-like"/>
    <property type="match status" value="1"/>
</dbReference>
<gene>
    <name evidence="1" type="ORF">A2118_01180</name>
</gene>
<organism evidence="1 2">
    <name type="scientific">Candidatus Kaiserbacteria bacterium GWA2_50_9</name>
    <dbReference type="NCBI Taxonomy" id="1798474"/>
    <lineage>
        <taxon>Bacteria</taxon>
        <taxon>Candidatus Kaiseribacteriota</taxon>
    </lineage>
</organism>
<comment type="caution">
    <text evidence="1">The sequence shown here is derived from an EMBL/GenBank/DDBJ whole genome shotgun (WGS) entry which is preliminary data.</text>
</comment>
<name>A0A1F6BSY0_9BACT</name>
<dbReference type="EMBL" id="MFKN01000036">
    <property type="protein sequence ID" value="OGG39943.1"/>
    <property type="molecule type" value="Genomic_DNA"/>
</dbReference>
<protein>
    <submittedName>
        <fullName evidence="1">Uncharacterized protein</fullName>
    </submittedName>
</protein>
<dbReference type="InterPro" id="IPR036412">
    <property type="entry name" value="HAD-like_sf"/>
</dbReference>
<dbReference type="SUPFAM" id="SSF56784">
    <property type="entry name" value="HAD-like"/>
    <property type="match status" value="1"/>
</dbReference>
<reference evidence="1 2" key="1">
    <citation type="journal article" date="2016" name="Nat. Commun.">
        <title>Thousands of microbial genomes shed light on interconnected biogeochemical processes in an aquifer system.</title>
        <authorList>
            <person name="Anantharaman K."/>
            <person name="Brown C.T."/>
            <person name="Hug L.A."/>
            <person name="Sharon I."/>
            <person name="Castelle C.J."/>
            <person name="Probst A.J."/>
            <person name="Thomas B.C."/>
            <person name="Singh A."/>
            <person name="Wilkins M.J."/>
            <person name="Karaoz U."/>
            <person name="Brodie E.L."/>
            <person name="Williams K.H."/>
            <person name="Hubbard S.S."/>
            <person name="Banfield J.F."/>
        </authorList>
    </citation>
    <scope>NUCLEOTIDE SEQUENCE [LARGE SCALE GENOMIC DNA]</scope>
</reference>
<accession>A0A1F6BSY0</accession>
<proteinExistence type="predicted"/>
<dbReference type="AlphaFoldDB" id="A0A1F6BSY0"/>